<keyword evidence="4" id="KW-0249">Electron transport</keyword>
<keyword evidence="7" id="KW-0812">Transmembrane</keyword>
<dbReference type="PRINTS" id="PR00605">
    <property type="entry name" value="CYTCHROMECIC"/>
</dbReference>
<dbReference type="InterPro" id="IPR008168">
    <property type="entry name" value="Cyt_C_IC"/>
</dbReference>
<dbReference type="OrthoDB" id="9811395at2"/>
<dbReference type="InterPro" id="IPR050597">
    <property type="entry name" value="Cytochrome_c_Oxidase_Subunit"/>
</dbReference>
<evidence type="ECO:0000259" key="8">
    <source>
        <dbReference type="PROSITE" id="PS51007"/>
    </source>
</evidence>
<evidence type="ECO:0000256" key="1">
    <source>
        <dbReference type="ARBA" id="ARBA00022448"/>
    </source>
</evidence>
<dbReference type="STRING" id="1003.SAMN04488541_1004104"/>
<evidence type="ECO:0000256" key="5">
    <source>
        <dbReference type="ARBA" id="ARBA00023004"/>
    </source>
</evidence>
<keyword evidence="10" id="KW-1185">Reference proteome</keyword>
<feature type="transmembrane region" description="Helical" evidence="7">
    <location>
        <begin position="95"/>
        <end position="111"/>
    </location>
</feature>
<dbReference type="PROSITE" id="PS51007">
    <property type="entry name" value="CYTC"/>
    <property type="match status" value="1"/>
</dbReference>
<feature type="transmembrane region" description="Helical" evidence="7">
    <location>
        <begin position="42"/>
        <end position="64"/>
    </location>
</feature>
<accession>A0A1I2C672</accession>
<sequence length="214" mass="23350">MFTGLLHTHKLVVILFILLYLIKTTLLLIGKKETLANFSKKARIPEMIISTLFLLTGAVMLFQLPEINQFMIFKIVAVFASIPLAVIGFKRYNKALAILSFVLLIGSYGLAEMSRRYVKKVEVADTSVANAAAPNYDVVAHGKALYAANCVACHGEDGQAGIAGAKNLTISQLDEVGIINIISNGKNAMPPYKKVFNEQEISALAKYVQSIKSN</sequence>
<keyword evidence="1" id="KW-0813">Transport</keyword>
<gene>
    <name evidence="9" type="ORF">SAMN04488541_1004104</name>
</gene>
<dbReference type="GO" id="GO:0009055">
    <property type="term" value="F:electron transfer activity"/>
    <property type="evidence" value="ECO:0007669"/>
    <property type="project" value="InterPro"/>
</dbReference>
<dbReference type="AlphaFoldDB" id="A0A1I2C672"/>
<dbReference type="RefSeq" id="WP_091540029.1">
    <property type="nucleotide sequence ID" value="NZ_FONY01000004.1"/>
</dbReference>
<dbReference type="Proteomes" id="UP000199513">
    <property type="component" value="Unassembled WGS sequence"/>
</dbReference>
<feature type="transmembrane region" description="Helical" evidence="7">
    <location>
        <begin position="71"/>
        <end position="89"/>
    </location>
</feature>
<evidence type="ECO:0000256" key="7">
    <source>
        <dbReference type="SAM" id="Phobius"/>
    </source>
</evidence>
<reference evidence="9 10" key="1">
    <citation type="submission" date="2016-10" db="EMBL/GenBank/DDBJ databases">
        <authorList>
            <person name="de Groot N.N."/>
        </authorList>
    </citation>
    <scope>NUCLEOTIDE SEQUENCE [LARGE SCALE GENOMIC DNA]</scope>
    <source>
        <strain>GEY</strain>
        <strain evidence="10">DSM 9560</strain>
    </source>
</reference>
<name>A0A1I2C672_9BACT</name>
<keyword evidence="3 6" id="KW-0479">Metal-binding</keyword>
<dbReference type="Pfam" id="PF13442">
    <property type="entry name" value="Cytochrome_CBB3"/>
    <property type="match status" value="1"/>
</dbReference>
<keyword evidence="5 6" id="KW-0408">Iron</keyword>
<evidence type="ECO:0000313" key="10">
    <source>
        <dbReference type="Proteomes" id="UP000199513"/>
    </source>
</evidence>
<dbReference type="InterPro" id="IPR036909">
    <property type="entry name" value="Cyt_c-like_dom_sf"/>
</dbReference>
<dbReference type="PANTHER" id="PTHR33751">
    <property type="entry name" value="CBB3-TYPE CYTOCHROME C OXIDASE SUBUNIT FIXP"/>
    <property type="match status" value="1"/>
</dbReference>
<dbReference type="SUPFAM" id="SSF46626">
    <property type="entry name" value="Cytochrome c"/>
    <property type="match status" value="1"/>
</dbReference>
<feature type="transmembrane region" description="Helical" evidence="7">
    <location>
        <begin position="12"/>
        <end position="30"/>
    </location>
</feature>
<protein>
    <submittedName>
        <fullName evidence="9">Cytochrome c, mono-and diheme variants</fullName>
    </submittedName>
</protein>
<evidence type="ECO:0000313" key="9">
    <source>
        <dbReference type="EMBL" id="SFE63829.1"/>
    </source>
</evidence>
<dbReference type="GO" id="GO:0005506">
    <property type="term" value="F:iron ion binding"/>
    <property type="evidence" value="ECO:0007669"/>
    <property type="project" value="InterPro"/>
</dbReference>
<dbReference type="Gene3D" id="1.10.760.10">
    <property type="entry name" value="Cytochrome c-like domain"/>
    <property type="match status" value="1"/>
</dbReference>
<organism evidence="9 10">
    <name type="scientific">Thermoflexibacter ruber</name>
    <dbReference type="NCBI Taxonomy" id="1003"/>
    <lineage>
        <taxon>Bacteria</taxon>
        <taxon>Pseudomonadati</taxon>
        <taxon>Bacteroidota</taxon>
        <taxon>Cytophagia</taxon>
        <taxon>Cytophagales</taxon>
        <taxon>Thermoflexibacteraceae</taxon>
        <taxon>Thermoflexibacter</taxon>
    </lineage>
</organism>
<dbReference type="EMBL" id="FONY01000004">
    <property type="protein sequence ID" value="SFE63829.1"/>
    <property type="molecule type" value="Genomic_DNA"/>
</dbReference>
<keyword evidence="7" id="KW-1133">Transmembrane helix</keyword>
<dbReference type="GO" id="GO:0020037">
    <property type="term" value="F:heme binding"/>
    <property type="evidence" value="ECO:0007669"/>
    <property type="project" value="InterPro"/>
</dbReference>
<evidence type="ECO:0000256" key="6">
    <source>
        <dbReference type="PROSITE-ProRule" id="PRU00433"/>
    </source>
</evidence>
<keyword evidence="2 6" id="KW-0349">Heme</keyword>
<dbReference type="PANTHER" id="PTHR33751:SF1">
    <property type="entry name" value="CBB3-TYPE CYTOCHROME C OXIDASE SUBUNIT FIXP"/>
    <property type="match status" value="1"/>
</dbReference>
<dbReference type="InterPro" id="IPR009056">
    <property type="entry name" value="Cyt_c-like_dom"/>
</dbReference>
<evidence type="ECO:0000256" key="2">
    <source>
        <dbReference type="ARBA" id="ARBA00022617"/>
    </source>
</evidence>
<feature type="domain" description="Cytochrome c" evidence="8">
    <location>
        <begin position="137"/>
        <end position="212"/>
    </location>
</feature>
<proteinExistence type="predicted"/>
<evidence type="ECO:0000256" key="4">
    <source>
        <dbReference type="ARBA" id="ARBA00022982"/>
    </source>
</evidence>
<keyword evidence="7" id="KW-0472">Membrane</keyword>
<evidence type="ECO:0000256" key="3">
    <source>
        <dbReference type="ARBA" id="ARBA00022723"/>
    </source>
</evidence>